<evidence type="ECO:0000256" key="6">
    <source>
        <dbReference type="ARBA" id="ARBA00022989"/>
    </source>
</evidence>
<dbReference type="EMBL" id="SNYJ01000011">
    <property type="protein sequence ID" value="TDQ37985.1"/>
    <property type="molecule type" value="Genomic_DNA"/>
</dbReference>
<dbReference type="InterPro" id="IPR004680">
    <property type="entry name" value="Cit_transptr-like_dom"/>
</dbReference>
<keyword evidence="4" id="KW-1003">Cell membrane</keyword>
<feature type="transmembrane region" description="Helical" evidence="8">
    <location>
        <begin position="318"/>
        <end position="336"/>
    </location>
</feature>
<comment type="similarity">
    <text evidence="2">Belongs to the CitM (TC 2.A.11) transporter family.</text>
</comment>
<comment type="caution">
    <text evidence="10">The sequence shown here is derived from an EMBL/GenBank/DDBJ whole genome shotgun (WGS) entry which is preliminary data.</text>
</comment>
<dbReference type="CDD" id="cd01116">
    <property type="entry name" value="P_permease"/>
    <property type="match status" value="1"/>
</dbReference>
<feature type="transmembrane region" description="Helical" evidence="8">
    <location>
        <begin position="396"/>
        <end position="420"/>
    </location>
</feature>
<feature type="transmembrane region" description="Helical" evidence="8">
    <location>
        <begin position="90"/>
        <end position="120"/>
    </location>
</feature>
<feature type="transmembrane region" description="Helical" evidence="8">
    <location>
        <begin position="274"/>
        <end position="298"/>
    </location>
</feature>
<evidence type="ECO:0000313" key="11">
    <source>
        <dbReference type="Proteomes" id="UP000295632"/>
    </source>
</evidence>
<evidence type="ECO:0000256" key="7">
    <source>
        <dbReference type="ARBA" id="ARBA00023136"/>
    </source>
</evidence>
<evidence type="ECO:0000256" key="3">
    <source>
        <dbReference type="ARBA" id="ARBA00022448"/>
    </source>
</evidence>
<dbReference type="Pfam" id="PF03600">
    <property type="entry name" value="CitMHS"/>
    <property type="match status" value="1"/>
</dbReference>
<feature type="transmembrane region" description="Helical" evidence="8">
    <location>
        <begin position="357"/>
        <end position="376"/>
    </location>
</feature>
<dbReference type="PRINTS" id="PR00758">
    <property type="entry name" value="ARSENICPUMP"/>
</dbReference>
<dbReference type="RefSeq" id="WP_133581035.1">
    <property type="nucleotide sequence ID" value="NZ_SNYJ01000011.1"/>
</dbReference>
<feature type="domain" description="Citrate transporter-like" evidence="9">
    <location>
        <begin position="12"/>
        <end position="365"/>
    </location>
</feature>
<evidence type="ECO:0000259" key="9">
    <source>
        <dbReference type="Pfam" id="PF03600"/>
    </source>
</evidence>
<protein>
    <submittedName>
        <fullName evidence="10">Putative tyrosine transporter P-protein</fullName>
    </submittedName>
</protein>
<evidence type="ECO:0000256" key="5">
    <source>
        <dbReference type="ARBA" id="ARBA00022692"/>
    </source>
</evidence>
<keyword evidence="3" id="KW-0813">Transport</keyword>
<evidence type="ECO:0000256" key="8">
    <source>
        <dbReference type="SAM" id="Phobius"/>
    </source>
</evidence>
<comment type="subcellular location">
    <subcellularLocation>
        <location evidence="1">Cell membrane</location>
        <topology evidence="1">Multi-pass membrane protein</topology>
    </subcellularLocation>
</comment>
<keyword evidence="5 8" id="KW-0812">Transmembrane</keyword>
<feature type="transmembrane region" description="Helical" evidence="8">
    <location>
        <begin position="214"/>
        <end position="237"/>
    </location>
</feature>
<evidence type="ECO:0000256" key="4">
    <source>
        <dbReference type="ARBA" id="ARBA00022475"/>
    </source>
</evidence>
<sequence>MSVAFAIFLFCYLLMLTDRVNRSVIMLAGGAAMVWVGLIDWPHVFTSYIDWPTLTLLFSMFIVLKIVERTGVFQYVAIKLIQSTKGHPGRLYAVMATIVAGGSALLDNVTTVIVFVPVLLSVTRHLKVPATPYLISTMISANIGGMATLIGSPPNVMIGQEVEAITFNDFLFHLAPLSILLLLIIHPLLYLIFRKRLQVPEERKVELVLLDAQSYVLKTPALTQSLTILILILTGFVTQPYHGTDVTSIAAAGALLMLLIVAREHAPDDIFRSIDWGTLLFFIGLFMMVGGLNASGWIDQMASLFFDLADGDSAESVFLLLFISGAVAGFVDNIPFTAAMLPVVEELGSMGVSNVKTLWWALAIGSSLGANATLIGSSANMIVTGLALRQHVRLSFLQFALVGIPVVLLTLLIASLYMYIRYIAPHS</sequence>
<evidence type="ECO:0000313" key="10">
    <source>
        <dbReference type="EMBL" id="TDQ37985.1"/>
    </source>
</evidence>
<dbReference type="GO" id="GO:0015105">
    <property type="term" value="F:arsenite transmembrane transporter activity"/>
    <property type="evidence" value="ECO:0007669"/>
    <property type="project" value="InterPro"/>
</dbReference>
<dbReference type="Proteomes" id="UP000295632">
    <property type="component" value="Unassembled WGS sequence"/>
</dbReference>
<dbReference type="PANTHER" id="PTHR43568:SF1">
    <property type="entry name" value="P PROTEIN"/>
    <property type="match status" value="1"/>
</dbReference>
<gene>
    <name evidence="10" type="ORF">EV213_11164</name>
</gene>
<keyword evidence="11" id="KW-1185">Reference proteome</keyword>
<keyword evidence="6 8" id="KW-1133">Transmembrane helix</keyword>
<dbReference type="InterPro" id="IPR051475">
    <property type="entry name" value="Diverse_Ion_Transporter"/>
</dbReference>
<dbReference type="PANTHER" id="PTHR43568">
    <property type="entry name" value="P PROTEIN"/>
    <property type="match status" value="1"/>
</dbReference>
<evidence type="ECO:0000256" key="1">
    <source>
        <dbReference type="ARBA" id="ARBA00004651"/>
    </source>
</evidence>
<reference evidence="10 11" key="1">
    <citation type="submission" date="2019-03" db="EMBL/GenBank/DDBJ databases">
        <title>Genomic Encyclopedia of Type Strains, Phase IV (KMG-IV): sequencing the most valuable type-strain genomes for metagenomic binning, comparative biology and taxonomic classification.</title>
        <authorList>
            <person name="Goeker M."/>
        </authorList>
    </citation>
    <scope>NUCLEOTIDE SEQUENCE [LARGE SCALE GENOMIC DNA]</scope>
    <source>
        <strain evidence="10 11">DSM 28697</strain>
    </source>
</reference>
<keyword evidence="7 8" id="KW-0472">Membrane</keyword>
<evidence type="ECO:0000256" key="2">
    <source>
        <dbReference type="ARBA" id="ARBA00009843"/>
    </source>
</evidence>
<feature type="transmembrane region" description="Helical" evidence="8">
    <location>
        <begin position="170"/>
        <end position="193"/>
    </location>
</feature>
<dbReference type="AlphaFoldDB" id="A0A4R6U114"/>
<feature type="transmembrane region" description="Helical" evidence="8">
    <location>
        <begin position="243"/>
        <end position="262"/>
    </location>
</feature>
<feature type="transmembrane region" description="Helical" evidence="8">
    <location>
        <begin position="132"/>
        <end position="150"/>
    </location>
</feature>
<name>A0A4R6U114_9BACI</name>
<organism evidence="10 11">
    <name type="scientific">Aureibacillus halotolerans</name>
    <dbReference type="NCBI Taxonomy" id="1508390"/>
    <lineage>
        <taxon>Bacteria</taxon>
        <taxon>Bacillati</taxon>
        <taxon>Bacillota</taxon>
        <taxon>Bacilli</taxon>
        <taxon>Bacillales</taxon>
        <taxon>Bacillaceae</taxon>
        <taxon>Aureibacillus</taxon>
    </lineage>
</organism>
<dbReference type="GO" id="GO:0005886">
    <property type="term" value="C:plasma membrane"/>
    <property type="evidence" value="ECO:0007669"/>
    <property type="project" value="UniProtKB-SubCell"/>
</dbReference>
<proteinExistence type="inferred from homology"/>
<dbReference type="OrthoDB" id="9765532at2"/>
<accession>A0A4R6U114</accession>
<dbReference type="InterPro" id="IPR000802">
    <property type="entry name" value="Arsenical_pump_ArsB"/>
</dbReference>